<keyword evidence="3" id="KW-1185">Reference proteome</keyword>
<evidence type="ECO:0000313" key="3">
    <source>
        <dbReference type="Proteomes" id="UP001209878"/>
    </source>
</evidence>
<organism evidence="2 3">
    <name type="scientific">Ridgeia piscesae</name>
    <name type="common">Tubeworm</name>
    <dbReference type="NCBI Taxonomy" id="27915"/>
    <lineage>
        <taxon>Eukaryota</taxon>
        <taxon>Metazoa</taxon>
        <taxon>Spiralia</taxon>
        <taxon>Lophotrochozoa</taxon>
        <taxon>Annelida</taxon>
        <taxon>Polychaeta</taxon>
        <taxon>Sedentaria</taxon>
        <taxon>Canalipalpata</taxon>
        <taxon>Sabellida</taxon>
        <taxon>Siboglinidae</taxon>
        <taxon>Ridgeia</taxon>
    </lineage>
</organism>
<dbReference type="GO" id="GO:0005634">
    <property type="term" value="C:nucleus"/>
    <property type="evidence" value="ECO:0007669"/>
    <property type="project" value="InterPro"/>
</dbReference>
<comment type="caution">
    <text evidence="2">The sequence shown here is derived from an EMBL/GenBank/DDBJ whole genome shotgun (WGS) entry which is preliminary data.</text>
</comment>
<reference evidence="2" key="1">
    <citation type="journal article" date="2023" name="Mol. Biol. Evol.">
        <title>Third-Generation Sequencing Reveals the Adaptive Role of the Epigenome in Three Deep-Sea Polychaetes.</title>
        <authorList>
            <person name="Perez M."/>
            <person name="Aroh O."/>
            <person name="Sun Y."/>
            <person name="Lan Y."/>
            <person name="Juniper S.K."/>
            <person name="Young C.R."/>
            <person name="Angers B."/>
            <person name="Qian P.Y."/>
        </authorList>
    </citation>
    <scope>NUCLEOTIDE SEQUENCE</scope>
    <source>
        <strain evidence="2">R07B-5</strain>
    </source>
</reference>
<dbReference type="AlphaFoldDB" id="A0AAD9NV66"/>
<dbReference type="Proteomes" id="UP001209878">
    <property type="component" value="Unassembled WGS sequence"/>
</dbReference>
<feature type="region of interest" description="Disordered" evidence="1">
    <location>
        <begin position="262"/>
        <end position="304"/>
    </location>
</feature>
<evidence type="ECO:0000256" key="1">
    <source>
        <dbReference type="SAM" id="MobiDB-lite"/>
    </source>
</evidence>
<dbReference type="PANTHER" id="PTHR15681:SF1">
    <property type="entry name" value="MAD2L1-BINDING PROTEIN"/>
    <property type="match status" value="1"/>
</dbReference>
<dbReference type="PANTHER" id="PTHR15681">
    <property type="entry name" value="MAD2L1-BINDING PROTEIN"/>
    <property type="match status" value="1"/>
</dbReference>
<name>A0AAD9NV66_RIDPI</name>
<gene>
    <name evidence="2" type="ORF">NP493_430g00052</name>
</gene>
<dbReference type="Pfam" id="PF06581">
    <property type="entry name" value="p31comet"/>
    <property type="match status" value="1"/>
</dbReference>
<dbReference type="InterPro" id="IPR053729">
    <property type="entry name" value="MAD2L1BP_domain_sf"/>
</dbReference>
<proteinExistence type="predicted"/>
<accession>A0AAD9NV66</accession>
<protein>
    <submittedName>
        <fullName evidence="2">Uncharacterized protein</fullName>
    </submittedName>
</protein>
<dbReference type="InterPro" id="IPR009511">
    <property type="entry name" value="MAD1/Cdc20-bound-Mad2-bd"/>
</dbReference>
<sequence length="332" mass="37145">MASVCRAKMQDDKKIFLDVEFDGIIESSVRANLVIEMIKYIVYQRQQIPLPFDQIKRDVDAARVKLEQDNATTRRQHVRRPNQSEHRKRKHVVDSLEELFSLIKRVFAEGGPIKQVAVLLGSTIVTPKEVLVLHFPTAFYEGPVLSLKSCISSLFKTLISGDFQSAAKTMNSSTKLTVLMLAARHCDFAPHRMLYKPHFKVPARGQHLMVNFHCTSGVAPAELSRLDETDVDISGIEPLPMYTPGMSPADLSCLHSGHSPVSSCQASAKRRPRSHRGSYCTPSDRRRSSLVIPSHDGFSVTDRGADDEAEPVEYVWYQFPVTTKGYVSSTTA</sequence>
<dbReference type="Gene3D" id="3.30.900.20">
    <property type="match status" value="1"/>
</dbReference>
<dbReference type="EMBL" id="JAODUO010000430">
    <property type="protein sequence ID" value="KAK2180699.1"/>
    <property type="molecule type" value="Genomic_DNA"/>
</dbReference>
<evidence type="ECO:0000313" key="2">
    <source>
        <dbReference type="EMBL" id="KAK2180699.1"/>
    </source>
</evidence>
<dbReference type="GO" id="GO:0007096">
    <property type="term" value="P:regulation of exit from mitosis"/>
    <property type="evidence" value="ECO:0007669"/>
    <property type="project" value="InterPro"/>
</dbReference>